<dbReference type="InterPro" id="IPR041413">
    <property type="entry name" value="MLTR_LBD"/>
</dbReference>
<dbReference type="PANTHER" id="PTHR35010">
    <property type="entry name" value="BLL4672 PROTEIN-RELATED"/>
    <property type="match status" value="1"/>
</dbReference>
<dbReference type="PROSITE" id="PS50943">
    <property type="entry name" value="HTH_CROC1"/>
    <property type="match status" value="1"/>
</dbReference>
<proteinExistence type="predicted"/>
<dbReference type="Pfam" id="PF17765">
    <property type="entry name" value="MLTR_LBD"/>
    <property type="match status" value="1"/>
</dbReference>
<dbReference type="Pfam" id="PF13560">
    <property type="entry name" value="HTH_31"/>
    <property type="match status" value="1"/>
</dbReference>
<dbReference type="Proteomes" id="UP001157091">
    <property type="component" value="Unassembled WGS sequence"/>
</dbReference>
<dbReference type="CDD" id="cd00093">
    <property type="entry name" value="HTH_XRE"/>
    <property type="match status" value="1"/>
</dbReference>
<sequence>MPTATIPSTGSELGEVLRTRRDALTPEDAGVVSYGTRRVPGLRREELAQLAGVSVAYYTRLEQGQSIAASEAILDALARALQLRDDERTHLFELARPRAARRRRAPRAERATPGGLQLLEAMPGVPALVLGRRNDVLAWNRLGHALFAGHLPFDAPQDPSTRPNLVRMLFLDPHTRELYRAWDEEAALVVASLRFLAAHYPDDRGLAELVGELSMKSGEFAALWAKHTVRLCSSGTKLLHHPEVGDLETDYEALHLPDTDGQRLLTHTARPGSGSANALRLLAGS</sequence>
<protein>
    <submittedName>
        <fullName evidence="2">Transcriptional regulator</fullName>
    </submittedName>
</protein>
<accession>A0ABQ6I380</accession>
<dbReference type="InterPro" id="IPR001387">
    <property type="entry name" value="Cro/C1-type_HTH"/>
</dbReference>
<dbReference type="Gene3D" id="3.30.450.180">
    <property type="match status" value="1"/>
</dbReference>
<evidence type="ECO:0000259" key="1">
    <source>
        <dbReference type="PROSITE" id="PS50943"/>
    </source>
</evidence>
<keyword evidence="3" id="KW-1185">Reference proteome</keyword>
<name>A0ABQ6I380_9MICO</name>
<feature type="domain" description="HTH cro/C1-type" evidence="1">
    <location>
        <begin position="41"/>
        <end position="88"/>
    </location>
</feature>
<dbReference type="SUPFAM" id="SSF47413">
    <property type="entry name" value="lambda repressor-like DNA-binding domains"/>
    <property type="match status" value="1"/>
</dbReference>
<evidence type="ECO:0000313" key="3">
    <source>
        <dbReference type="Proteomes" id="UP001157091"/>
    </source>
</evidence>
<reference evidence="3" key="1">
    <citation type="journal article" date="2019" name="Int. J. Syst. Evol. Microbiol.">
        <title>The Global Catalogue of Microorganisms (GCM) 10K type strain sequencing project: providing services to taxonomists for standard genome sequencing and annotation.</title>
        <authorList>
            <consortium name="The Broad Institute Genomics Platform"/>
            <consortium name="The Broad Institute Genome Sequencing Center for Infectious Disease"/>
            <person name="Wu L."/>
            <person name="Ma J."/>
        </authorList>
    </citation>
    <scope>NUCLEOTIDE SEQUENCE [LARGE SCALE GENOMIC DNA]</scope>
    <source>
        <strain evidence="3">NBRC 106348</strain>
    </source>
</reference>
<comment type="caution">
    <text evidence="2">The sequence shown here is derived from an EMBL/GenBank/DDBJ whole genome shotgun (WGS) entry which is preliminary data.</text>
</comment>
<dbReference type="RefSeq" id="WP_284293104.1">
    <property type="nucleotide sequence ID" value="NZ_BSUK01000001.1"/>
</dbReference>
<gene>
    <name evidence="2" type="ORF">GCM10025864_20140</name>
</gene>
<dbReference type="InterPro" id="IPR010982">
    <property type="entry name" value="Lambda_DNA-bd_dom_sf"/>
</dbReference>
<dbReference type="Gene3D" id="1.10.260.40">
    <property type="entry name" value="lambda repressor-like DNA-binding domains"/>
    <property type="match status" value="1"/>
</dbReference>
<dbReference type="EMBL" id="BSUK01000001">
    <property type="protein sequence ID" value="GMA24255.1"/>
    <property type="molecule type" value="Genomic_DNA"/>
</dbReference>
<dbReference type="SMART" id="SM00530">
    <property type="entry name" value="HTH_XRE"/>
    <property type="match status" value="1"/>
</dbReference>
<dbReference type="PANTHER" id="PTHR35010:SF2">
    <property type="entry name" value="BLL4672 PROTEIN"/>
    <property type="match status" value="1"/>
</dbReference>
<evidence type="ECO:0000313" key="2">
    <source>
        <dbReference type="EMBL" id="GMA24255.1"/>
    </source>
</evidence>
<organism evidence="2 3">
    <name type="scientific">Luteimicrobium album</name>
    <dbReference type="NCBI Taxonomy" id="1054550"/>
    <lineage>
        <taxon>Bacteria</taxon>
        <taxon>Bacillati</taxon>
        <taxon>Actinomycetota</taxon>
        <taxon>Actinomycetes</taxon>
        <taxon>Micrococcales</taxon>
        <taxon>Luteimicrobium</taxon>
    </lineage>
</organism>